<sequence>MIDINTRDFGIVQVEDDAVYEFPDGIYGFEEDTKFAVFSRPFEDISFLYLQSVQNLVPCFLVFEPWDLYPDYHPNLSQEELEACQVESVEELIFLVIATVPSSIENLSINVKSPVVLNPKTKKARQVILQNPDYGVKYRPFQRDGKAGPSC</sequence>
<organism evidence="6 7">
    <name type="scientific">Sinanaerobacter chloroacetimidivorans</name>
    <dbReference type="NCBI Taxonomy" id="2818044"/>
    <lineage>
        <taxon>Bacteria</taxon>
        <taxon>Bacillati</taxon>
        <taxon>Bacillota</taxon>
        <taxon>Clostridia</taxon>
        <taxon>Peptostreptococcales</taxon>
        <taxon>Anaerovoracaceae</taxon>
        <taxon>Sinanaerobacter</taxon>
    </lineage>
</organism>
<evidence type="ECO:0000256" key="1">
    <source>
        <dbReference type="ARBA" id="ARBA00022490"/>
    </source>
</evidence>
<dbReference type="Gene3D" id="2.30.290.10">
    <property type="entry name" value="BH3618-like"/>
    <property type="match status" value="1"/>
</dbReference>
<dbReference type="PANTHER" id="PTHR39190">
    <property type="entry name" value="FLAGELLAR ASSEMBLY FACTOR FLIW"/>
    <property type="match status" value="1"/>
</dbReference>
<name>A0A8J8B0U3_9FIRM</name>
<reference evidence="6" key="1">
    <citation type="submission" date="2021-04" db="EMBL/GenBank/DDBJ databases">
        <title>Sinoanaerobacter chloroacetimidivorans sp. nov., an obligate anaerobic bacterium isolated from anaerobic sludge.</title>
        <authorList>
            <person name="Bao Y."/>
        </authorList>
    </citation>
    <scope>NUCLEOTIDE SEQUENCE</scope>
    <source>
        <strain evidence="6">BAD-6</strain>
    </source>
</reference>
<keyword evidence="4 5" id="KW-0143">Chaperone</keyword>
<dbReference type="RefSeq" id="WP_227017650.1">
    <property type="nucleotide sequence ID" value="NZ_JAGSND010000003.1"/>
</dbReference>
<comment type="function">
    <text evidence="5">Acts as an anti-CsrA protein, binds CsrA and prevents it from repressing translation of its target genes, one of which is flagellin. Binds to flagellin and participates in the assembly of the flagellum.</text>
</comment>
<dbReference type="InterPro" id="IPR003775">
    <property type="entry name" value="Flagellar_assembly_factor_FliW"/>
</dbReference>
<evidence type="ECO:0000256" key="5">
    <source>
        <dbReference type="HAMAP-Rule" id="MF_01185"/>
    </source>
</evidence>
<proteinExistence type="inferred from homology"/>
<dbReference type="Pfam" id="PF02623">
    <property type="entry name" value="FliW"/>
    <property type="match status" value="1"/>
</dbReference>
<evidence type="ECO:0000256" key="3">
    <source>
        <dbReference type="ARBA" id="ARBA00022845"/>
    </source>
</evidence>
<keyword evidence="7" id="KW-1185">Reference proteome</keyword>
<dbReference type="PANTHER" id="PTHR39190:SF1">
    <property type="entry name" value="FLAGELLAR ASSEMBLY FACTOR FLIW"/>
    <property type="match status" value="1"/>
</dbReference>
<reference evidence="6" key="2">
    <citation type="submission" date="2021-04" db="EMBL/GenBank/DDBJ databases">
        <authorList>
            <person name="Liu J."/>
        </authorList>
    </citation>
    <scope>NUCLEOTIDE SEQUENCE</scope>
    <source>
        <strain evidence="6">BAD-6</strain>
    </source>
</reference>
<dbReference type="GO" id="GO:0006417">
    <property type="term" value="P:regulation of translation"/>
    <property type="evidence" value="ECO:0007669"/>
    <property type="project" value="UniProtKB-KW"/>
</dbReference>
<dbReference type="GO" id="GO:0005737">
    <property type="term" value="C:cytoplasm"/>
    <property type="evidence" value="ECO:0007669"/>
    <property type="project" value="UniProtKB-SubCell"/>
</dbReference>
<keyword evidence="6" id="KW-0969">Cilium</keyword>
<evidence type="ECO:0000313" key="7">
    <source>
        <dbReference type="Proteomes" id="UP000675664"/>
    </source>
</evidence>
<protein>
    <recommendedName>
        <fullName evidence="5">Flagellar assembly factor FliW</fullName>
    </recommendedName>
</protein>
<dbReference type="HAMAP" id="MF_01185">
    <property type="entry name" value="FliW"/>
    <property type="match status" value="1"/>
</dbReference>
<comment type="subcellular location">
    <subcellularLocation>
        <location evidence="5">Cytoplasm</location>
    </subcellularLocation>
</comment>
<evidence type="ECO:0000256" key="4">
    <source>
        <dbReference type="ARBA" id="ARBA00023186"/>
    </source>
</evidence>
<keyword evidence="2 5" id="KW-1005">Bacterial flagellum biogenesis</keyword>
<comment type="similarity">
    <text evidence="5">Belongs to the FliW family.</text>
</comment>
<comment type="subunit">
    <text evidence="5">Interacts with translational regulator CsrA and flagellin(s).</text>
</comment>
<dbReference type="SUPFAM" id="SSF141457">
    <property type="entry name" value="BH3618-like"/>
    <property type="match status" value="1"/>
</dbReference>
<evidence type="ECO:0000256" key="2">
    <source>
        <dbReference type="ARBA" id="ARBA00022795"/>
    </source>
</evidence>
<keyword evidence="6" id="KW-0966">Cell projection</keyword>
<comment type="caution">
    <text evidence="6">The sequence shown here is derived from an EMBL/GenBank/DDBJ whole genome shotgun (WGS) entry which is preliminary data.</text>
</comment>
<dbReference type="GO" id="GO:0044780">
    <property type="term" value="P:bacterial-type flagellum assembly"/>
    <property type="evidence" value="ECO:0007669"/>
    <property type="project" value="UniProtKB-UniRule"/>
</dbReference>
<dbReference type="Proteomes" id="UP000675664">
    <property type="component" value="Unassembled WGS sequence"/>
</dbReference>
<gene>
    <name evidence="5 6" type="primary">fliW</name>
    <name evidence="6" type="ORF">KCX82_06530</name>
</gene>
<keyword evidence="6" id="KW-0282">Flagellum</keyword>
<keyword evidence="1 5" id="KW-0963">Cytoplasm</keyword>
<dbReference type="InterPro" id="IPR024046">
    <property type="entry name" value="Flagellar_assmbl_FliW_dom_sf"/>
</dbReference>
<accession>A0A8J8B0U3</accession>
<dbReference type="EMBL" id="JAGSND010000003">
    <property type="protein sequence ID" value="MBR0597519.1"/>
    <property type="molecule type" value="Genomic_DNA"/>
</dbReference>
<dbReference type="AlphaFoldDB" id="A0A8J8B0U3"/>
<evidence type="ECO:0000313" key="6">
    <source>
        <dbReference type="EMBL" id="MBR0597519.1"/>
    </source>
</evidence>
<keyword evidence="3 5" id="KW-0810">Translation regulation</keyword>